<comment type="caution">
    <text evidence="3">The sequence shown here is derived from an EMBL/GenBank/DDBJ whole genome shotgun (WGS) entry which is preliminary data.</text>
</comment>
<accession>A0A8H5E790</accession>
<feature type="signal peptide" evidence="2">
    <location>
        <begin position="1"/>
        <end position="16"/>
    </location>
</feature>
<feature type="chain" id="PRO_5034643637" evidence="2">
    <location>
        <begin position="17"/>
        <end position="235"/>
    </location>
</feature>
<name>A0A8H5E790_9HYPO</name>
<organism evidence="3 4">
    <name type="scientific">Fusarium anthophilum</name>
    <dbReference type="NCBI Taxonomy" id="48485"/>
    <lineage>
        <taxon>Eukaryota</taxon>
        <taxon>Fungi</taxon>
        <taxon>Dikarya</taxon>
        <taxon>Ascomycota</taxon>
        <taxon>Pezizomycotina</taxon>
        <taxon>Sordariomycetes</taxon>
        <taxon>Hypocreomycetidae</taxon>
        <taxon>Hypocreales</taxon>
        <taxon>Nectriaceae</taxon>
        <taxon>Fusarium</taxon>
        <taxon>Fusarium fujikuroi species complex</taxon>
    </lineage>
</organism>
<dbReference type="AlphaFoldDB" id="A0A8H5E790"/>
<evidence type="ECO:0000256" key="2">
    <source>
        <dbReference type="SAM" id="SignalP"/>
    </source>
</evidence>
<evidence type="ECO:0000313" key="4">
    <source>
        <dbReference type="Proteomes" id="UP000573603"/>
    </source>
</evidence>
<dbReference type="Proteomes" id="UP000573603">
    <property type="component" value="Unassembled WGS sequence"/>
</dbReference>
<feature type="region of interest" description="Disordered" evidence="1">
    <location>
        <begin position="76"/>
        <end position="107"/>
    </location>
</feature>
<gene>
    <name evidence="3" type="ORF">FANTH_5018</name>
</gene>
<keyword evidence="4" id="KW-1185">Reference proteome</keyword>
<evidence type="ECO:0000313" key="3">
    <source>
        <dbReference type="EMBL" id="KAF5249710.1"/>
    </source>
</evidence>
<keyword evidence="2" id="KW-0732">Signal</keyword>
<proteinExistence type="predicted"/>
<protein>
    <submittedName>
        <fullName evidence="3">Uncharacterized protein</fullName>
    </submittedName>
</protein>
<dbReference type="EMBL" id="JABEVY010000109">
    <property type="protein sequence ID" value="KAF5249710.1"/>
    <property type="molecule type" value="Genomic_DNA"/>
</dbReference>
<evidence type="ECO:0000256" key="1">
    <source>
        <dbReference type="SAM" id="MobiDB-lite"/>
    </source>
</evidence>
<sequence>MQSFLTLALFFGSTLAAPLNTDQNELTRSERAVGLEKRQVLPRSVIQIIDLDNDEDSEASTTDAFVIETTATSTTAFGTPTDFPLGDLGSTDDSQQPDPNGPISGLDKRQLDALTGLLGGLKPESLSKRQLDALTGLLGGLKPESLNKRQLDALTGLLGGLKTEGPNKRQLDALTGLLGPLLGGLGGAPPAVPPPVPVPGATTTADATTTATGVIPTATDAVPANLEDFPTFGPE</sequence>
<reference evidence="3 4" key="1">
    <citation type="journal article" date="2020" name="BMC Genomics">
        <title>Correction to: Identification and distribution of gene clusters required for synthesis of sphingolipid metabolism inhibitors in diverse species of the filamentous fungus Fusarium.</title>
        <authorList>
            <person name="Kim H.S."/>
            <person name="Lohmar J.M."/>
            <person name="Busman M."/>
            <person name="Brown D.W."/>
            <person name="Naumann T.A."/>
            <person name="Divon H.H."/>
            <person name="Lysoe E."/>
            <person name="Uhlig S."/>
            <person name="Proctor R.H."/>
        </authorList>
    </citation>
    <scope>NUCLEOTIDE SEQUENCE [LARGE SCALE GENOMIC DNA]</scope>
    <source>
        <strain evidence="3 4">NRRL 25214</strain>
    </source>
</reference>